<dbReference type="AlphaFoldDB" id="A0A4U9VJD2"/>
<protein>
    <submittedName>
        <fullName evidence="1">Beta-hexosaminidase</fullName>
        <ecNumber evidence="1">3.2.1.52</ecNumber>
    </submittedName>
</protein>
<name>A0A4U9VJD2_SERFO</name>
<sequence>MLDNLSPVKVEKLQRLYHRGQFTRQELRDSDRWQKAHHALSQLHERWEEHKQRSAG</sequence>
<keyword evidence="1" id="KW-0326">Glycosidase</keyword>
<reference evidence="1" key="1">
    <citation type="submission" date="2019-05" db="EMBL/GenBank/DDBJ databases">
        <authorList>
            <consortium name="Pathogen Informatics"/>
        </authorList>
    </citation>
    <scope>NUCLEOTIDE SEQUENCE [LARGE SCALE GENOMIC DNA]</scope>
    <source>
        <strain evidence="1">NCTC12965</strain>
    </source>
</reference>
<proteinExistence type="predicted"/>
<organism evidence="1">
    <name type="scientific">Serratia fonticola</name>
    <dbReference type="NCBI Taxonomy" id="47917"/>
    <lineage>
        <taxon>Bacteria</taxon>
        <taxon>Pseudomonadati</taxon>
        <taxon>Pseudomonadota</taxon>
        <taxon>Gammaproteobacteria</taxon>
        <taxon>Enterobacterales</taxon>
        <taxon>Yersiniaceae</taxon>
        <taxon>Serratia</taxon>
    </lineage>
</organism>
<keyword evidence="1" id="KW-0378">Hydrolase</keyword>
<evidence type="ECO:0000313" key="1">
    <source>
        <dbReference type="EMBL" id="VTR47215.1"/>
    </source>
</evidence>
<dbReference type="EMBL" id="CABEEZ010000117">
    <property type="protein sequence ID" value="VTR47215.1"/>
    <property type="molecule type" value="Genomic_DNA"/>
</dbReference>
<gene>
    <name evidence="1" type="primary">nagZ_1</name>
    <name evidence="1" type="ORF">NCTC12965_05481</name>
</gene>
<dbReference type="EC" id="3.2.1.52" evidence="1"/>
<dbReference type="GO" id="GO:0004563">
    <property type="term" value="F:beta-N-acetylhexosaminidase activity"/>
    <property type="evidence" value="ECO:0007669"/>
    <property type="project" value="UniProtKB-EC"/>
</dbReference>
<accession>A0A4U9VJD2</accession>